<name>A0A2A9DWD2_9MICO</name>
<feature type="domain" description="Polysaccharide pyruvyl transferase" evidence="1">
    <location>
        <begin position="103"/>
        <end position="274"/>
    </location>
</feature>
<dbReference type="GO" id="GO:0016740">
    <property type="term" value="F:transferase activity"/>
    <property type="evidence" value="ECO:0007669"/>
    <property type="project" value="UniProtKB-KW"/>
</dbReference>
<dbReference type="EMBL" id="PDJE01000001">
    <property type="protein sequence ID" value="PFG30676.1"/>
    <property type="molecule type" value="Genomic_DNA"/>
</dbReference>
<evidence type="ECO:0000313" key="2">
    <source>
        <dbReference type="EMBL" id="PFG30676.1"/>
    </source>
</evidence>
<evidence type="ECO:0000313" key="3">
    <source>
        <dbReference type="Proteomes" id="UP000221369"/>
    </source>
</evidence>
<comment type="caution">
    <text evidence="2">The sequence shown here is derived from an EMBL/GenBank/DDBJ whole genome shotgun (WGS) entry which is preliminary data.</text>
</comment>
<dbReference type="PANTHER" id="PTHR36836:SF1">
    <property type="entry name" value="COLANIC ACID BIOSYNTHESIS PROTEIN WCAK"/>
    <property type="match status" value="1"/>
</dbReference>
<evidence type="ECO:0000259" key="1">
    <source>
        <dbReference type="Pfam" id="PF04230"/>
    </source>
</evidence>
<gene>
    <name evidence="2" type="ORF">ATJ78_1611</name>
</gene>
<accession>A0A2A9DWD2</accession>
<dbReference type="AlphaFoldDB" id="A0A2A9DWD2"/>
<sequence>MRRINAVGYYGWDNFGDELFRIAVQRNRELIWGEGARVRSFVTPVRTLHQNLGVLGRVTRLVETLIGAVWADTVALCGGSVLEDVRGTQRLRGLILRRRTIEGLGVSLGPWESEAPRERVQAYLKRMERVVVRDQASSDRLGGSVPVGGDLAALYPMPRFSTGERKHLTICVSKDSRSTVDELVALLSALLRGIDLPVKLLALNVRRSHGDVEFSHEIRERLLPHHSDVEVVKFESIDQSIGIIAKSKAVWSQRLHGLIVAYLCDVPILALSHHQKISDFAAHIRLPTRFLRTDLTFDDEVRSAAAETLLANPKWEVTPQQYKDATIEAMRAS</sequence>
<dbReference type="Pfam" id="PF04230">
    <property type="entry name" value="PS_pyruv_trans"/>
    <property type="match status" value="1"/>
</dbReference>
<proteinExistence type="predicted"/>
<protein>
    <submittedName>
        <fullName evidence="2">Polysaccharide pyruvyl transferase WcaK-like protein</fullName>
    </submittedName>
</protein>
<organism evidence="2 3">
    <name type="scientific">Paramicrobacterium agarici</name>
    <dbReference type="NCBI Taxonomy" id="630514"/>
    <lineage>
        <taxon>Bacteria</taxon>
        <taxon>Bacillati</taxon>
        <taxon>Actinomycetota</taxon>
        <taxon>Actinomycetes</taxon>
        <taxon>Micrococcales</taxon>
        <taxon>Microbacteriaceae</taxon>
        <taxon>Paramicrobacterium</taxon>
    </lineage>
</organism>
<dbReference type="PANTHER" id="PTHR36836">
    <property type="entry name" value="COLANIC ACID BIOSYNTHESIS PROTEIN WCAK"/>
    <property type="match status" value="1"/>
</dbReference>
<keyword evidence="3" id="KW-1185">Reference proteome</keyword>
<reference evidence="2 3" key="1">
    <citation type="submission" date="2017-10" db="EMBL/GenBank/DDBJ databases">
        <title>Sequencing the genomes of 1000 actinobacteria strains.</title>
        <authorList>
            <person name="Klenk H.-P."/>
        </authorList>
    </citation>
    <scope>NUCLEOTIDE SEQUENCE [LARGE SCALE GENOMIC DNA]</scope>
    <source>
        <strain evidence="2 3">DSM 21798</strain>
    </source>
</reference>
<dbReference type="InterPro" id="IPR007345">
    <property type="entry name" value="Polysacch_pyruvyl_Trfase"/>
</dbReference>
<dbReference type="RefSeq" id="WP_169923423.1">
    <property type="nucleotide sequence ID" value="NZ_PDJE01000001.1"/>
</dbReference>
<keyword evidence="2" id="KW-0808">Transferase</keyword>
<dbReference type="Proteomes" id="UP000221369">
    <property type="component" value="Unassembled WGS sequence"/>
</dbReference>